<feature type="transmembrane region" description="Helical" evidence="1">
    <location>
        <begin position="120"/>
        <end position="143"/>
    </location>
</feature>
<reference evidence="3" key="2">
    <citation type="submission" date="2020-08" db="EMBL/GenBank/DDBJ databases">
        <title>Plant Genome Project.</title>
        <authorList>
            <person name="Zhang R.-G."/>
        </authorList>
    </citation>
    <scope>NUCLEOTIDE SEQUENCE</scope>
    <source>
        <strain evidence="3">Huo1</strain>
        <tissue evidence="3">Leaf</tissue>
    </source>
</reference>
<feature type="domain" description="PGG" evidence="2">
    <location>
        <begin position="41"/>
        <end position="140"/>
    </location>
</feature>
<dbReference type="InterPro" id="IPR026961">
    <property type="entry name" value="PGG_dom"/>
</dbReference>
<accession>A0A8X8YYB6</accession>
<reference evidence="3" key="1">
    <citation type="submission" date="2018-01" db="EMBL/GenBank/DDBJ databases">
        <authorList>
            <person name="Mao J.F."/>
        </authorList>
    </citation>
    <scope>NUCLEOTIDE SEQUENCE</scope>
    <source>
        <strain evidence="3">Huo1</strain>
        <tissue evidence="3">Leaf</tissue>
    </source>
</reference>
<protein>
    <recommendedName>
        <fullName evidence="2">PGG domain-containing protein</fullName>
    </recommendedName>
</protein>
<keyword evidence="1" id="KW-1133">Transmembrane helix</keyword>
<dbReference type="Proteomes" id="UP000298416">
    <property type="component" value="Unassembled WGS sequence"/>
</dbReference>
<name>A0A8X8YYB6_SALSN</name>
<keyword evidence="1" id="KW-0472">Membrane</keyword>
<keyword evidence="4" id="KW-1185">Reference proteome</keyword>
<dbReference type="AlphaFoldDB" id="A0A8X8YYB6"/>
<organism evidence="3">
    <name type="scientific">Salvia splendens</name>
    <name type="common">Scarlet sage</name>
    <dbReference type="NCBI Taxonomy" id="180675"/>
    <lineage>
        <taxon>Eukaryota</taxon>
        <taxon>Viridiplantae</taxon>
        <taxon>Streptophyta</taxon>
        <taxon>Embryophyta</taxon>
        <taxon>Tracheophyta</taxon>
        <taxon>Spermatophyta</taxon>
        <taxon>Magnoliopsida</taxon>
        <taxon>eudicotyledons</taxon>
        <taxon>Gunneridae</taxon>
        <taxon>Pentapetalae</taxon>
        <taxon>asterids</taxon>
        <taxon>lamiids</taxon>
        <taxon>Lamiales</taxon>
        <taxon>Lamiaceae</taxon>
        <taxon>Nepetoideae</taxon>
        <taxon>Mentheae</taxon>
        <taxon>Salviinae</taxon>
        <taxon>Salvia</taxon>
        <taxon>Salvia subgen. Calosphace</taxon>
        <taxon>core Calosphace</taxon>
    </lineage>
</organism>
<feature type="transmembrane region" description="Helical" evidence="1">
    <location>
        <begin position="149"/>
        <end position="173"/>
    </location>
</feature>
<gene>
    <name evidence="3" type="ORF">SASPL_154054</name>
</gene>
<evidence type="ECO:0000256" key="1">
    <source>
        <dbReference type="SAM" id="Phobius"/>
    </source>
</evidence>
<keyword evidence="1" id="KW-0812">Transmembrane</keyword>
<evidence type="ECO:0000313" key="4">
    <source>
        <dbReference type="Proteomes" id="UP000298416"/>
    </source>
</evidence>
<evidence type="ECO:0000259" key="2">
    <source>
        <dbReference type="Pfam" id="PF13962"/>
    </source>
</evidence>
<dbReference type="Pfam" id="PF13962">
    <property type="entry name" value="PGG"/>
    <property type="match status" value="1"/>
</dbReference>
<proteinExistence type="predicted"/>
<dbReference type="EMBL" id="PNBA02000022">
    <property type="protein sequence ID" value="KAG6385226.1"/>
    <property type="molecule type" value="Genomic_DNA"/>
</dbReference>
<evidence type="ECO:0000313" key="3">
    <source>
        <dbReference type="EMBL" id="KAG6385226.1"/>
    </source>
</evidence>
<comment type="caution">
    <text evidence="3">The sequence shown here is derived from an EMBL/GenBank/DDBJ whole genome shotgun (WGS) entry which is preliminary data.</text>
</comment>
<sequence>MGSTAMEILDESRDSGFTKNVKSKISSGFMSQPKMLKFPSKRRELTMVVMTLIATMAYSEPPWQEDTSSHRAGEAVIATTHPKIYKHLIRANTIAFVSSLITIFLAAVPQRLGDGFLLIFSHYIVCVSLAAIAVSFGGSLMVIAPDTQAQSLTLIIIIVVVVTVSFLGITLLWEAFKYWNRGPNTFEFCVEDILGWQCSKVILASSDSPKSHGVHFHSIELA</sequence>
<feature type="transmembrane region" description="Helical" evidence="1">
    <location>
        <begin position="89"/>
        <end position="108"/>
    </location>
</feature>